<reference evidence="1 2" key="1">
    <citation type="submission" date="2019-02" db="EMBL/GenBank/DDBJ databases">
        <title>Deep-cultivation of Planctomycetes and their phenomic and genomic characterization uncovers novel biology.</title>
        <authorList>
            <person name="Wiegand S."/>
            <person name="Jogler M."/>
            <person name="Boedeker C."/>
            <person name="Pinto D."/>
            <person name="Vollmers J."/>
            <person name="Rivas-Marin E."/>
            <person name="Kohn T."/>
            <person name="Peeters S.H."/>
            <person name="Heuer A."/>
            <person name="Rast P."/>
            <person name="Oberbeckmann S."/>
            <person name="Bunk B."/>
            <person name="Jeske O."/>
            <person name="Meyerdierks A."/>
            <person name="Storesund J.E."/>
            <person name="Kallscheuer N."/>
            <person name="Luecker S."/>
            <person name="Lage O.M."/>
            <person name="Pohl T."/>
            <person name="Merkel B.J."/>
            <person name="Hornburger P."/>
            <person name="Mueller R.-W."/>
            <person name="Bruemmer F."/>
            <person name="Labrenz M."/>
            <person name="Spormann A.M."/>
            <person name="Op den Camp H."/>
            <person name="Overmann J."/>
            <person name="Amann R."/>
            <person name="Jetten M.S.M."/>
            <person name="Mascher T."/>
            <person name="Medema M.H."/>
            <person name="Devos D.P."/>
            <person name="Kaster A.-K."/>
            <person name="Ovreas L."/>
            <person name="Rohde M."/>
            <person name="Galperin M.Y."/>
            <person name="Jogler C."/>
        </authorList>
    </citation>
    <scope>NUCLEOTIDE SEQUENCE [LARGE SCALE GENOMIC DNA]</scope>
    <source>
        <strain evidence="1 2">Pan44</strain>
    </source>
</reference>
<dbReference type="KEGG" id="ccos:Pan44_53280"/>
<dbReference type="Proteomes" id="UP000315700">
    <property type="component" value="Chromosome"/>
</dbReference>
<dbReference type="EMBL" id="CP036271">
    <property type="protein sequence ID" value="QDT57260.1"/>
    <property type="molecule type" value="Genomic_DNA"/>
</dbReference>
<keyword evidence="2" id="KW-1185">Reference proteome</keyword>
<dbReference type="InParanoid" id="A0A517SMA7"/>
<accession>A0A517SMA7</accession>
<evidence type="ECO:0000313" key="1">
    <source>
        <dbReference type="EMBL" id="QDT57260.1"/>
    </source>
</evidence>
<name>A0A517SMA7_9PLAN</name>
<protein>
    <submittedName>
        <fullName evidence="1">Uncharacterized protein</fullName>
    </submittedName>
</protein>
<organism evidence="1 2">
    <name type="scientific">Caulifigura coniformis</name>
    <dbReference type="NCBI Taxonomy" id="2527983"/>
    <lineage>
        <taxon>Bacteria</taxon>
        <taxon>Pseudomonadati</taxon>
        <taxon>Planctomycetota</taxon>
        <taxon>Planctomycetia</taxon>
        <taxon>Planctomycetales</taxon>
        <taxon>Planctomycetaceae</taxon>
        <taxon>Caulifigura</taxon>
    </lineage>
</organism>
<dbReference type="RefSeq" id="WP_145034629.1">
    <property type="nucleotide sequence ID" value="NZ_CP036271.1"/>
</dbReference>
<proteinExistence type="predicted"/>
<evidence type="ECO:0000313" key="2">
    <source>
        <dbReference type="Proteomes" id="UP000315700"/>
    </source>
</evidence>
<gene>
    <name evidence="1" type="ORF">Pan44_53280</name>
</gene>
<dbReference type="AlphaFoldDB" id="A0A517SMA7"/>
<sequence>MVRTRLPQPHLVNSEAARNAREIERVFRLPTDRVTDLLGFDLNVWKNCRDGISQPRRELIALLRSIVEAPLFQLRARIVDQLEKTDRPLELLCDARTDRRISGVVRWDRAA</sequence>